<dbReference type="InterPro" id="IPR000387">
    <property type="entry name" value="Tyr_Pase_dom"/>
</dbReference>
<accession>A0A3P6QFQ5</accession>
<name>A0A3P6QFQ5_CYLGO</name>
<feature type="domain" description="Tyrosine specific protein phosphatases" evidence="2">
    <location>
        <begin position="37"/>
        <end position="69"/>
    </location>
</feature>
<dbReference type="GO" id="GO:0004725">
    <property type="term" value="F:protein tyrosine phosphatase activity"/>
    <property type="evidence" value="ECO:0007669"/>
    <property type="project" value="InterPro"/>
</dbReference>
<dbReference type="AlphaFoldDB" id="A0A3P6QFQ5"/>
<dbReference type="PROSITE" id="PS50055">
    <property type="entry name" value="TYR_PHOSPHATASE_PTP"/>
    <property type="match status" value="1"/>
</dbReference>
<keyword evidence="4" id="KW-1185">Reference proteome</keyword>
<dbReference type="InterPro" id="IPR029021">
    <property type="entry name" value="Prot-tyrosine_phosphatase-like"/>
</dbReference>
<dbReference type="PRINTS" id="PR00700">
    <property type="entry name" value="PRTYPHPHTASE"/>
</dbReference>
<dbReference type="OrthoDB" id="10253954at2759"/>
<proteinExistence type="predicted"/>
<protein>
    <recommendedName>
        <fullName evidence="5">Tyrosine specific protein phosphatases domain-containing protein</fullName>
    </recommendedName>
</protein>
<evidence type="ECO:0000313" key="3">
    <source>
        <dbReference type="EMBL" id="VDK47479.1"/>
    </source>
</evidence>
<dbReference type="InterPro" id="IPR000242">
    <property type="entry name" value="PTP_cat"/>
</dbReference>
<dbReference type="InterPro" id="IPR050348">
    <property type="entry name" value="Protein-Tyr_Phosphatase"/>
</dbReference>
<evidence type="ECO:0000259" key="2">
    <source>
        <dbReference type="PROSITE" id="PS50056"/>
    </source>
</evidence>
<reference evidence="3 4" key="1">
    <citation type="submission" date="2018-11" db="EMBL/GenBank/DDBJ databases">
        <authorList>
            <consortium name="Pathogen Informatics"/>
        </authorList>
    </citation>
    <scope>NUCLEOTIDE SEQUENCE [LARGE SCALE GENOMIC DNA]</scope>
</reference>
<dbReference type="PANTHER" id="PTHR19134">
    <property type="entry name" value="RECEPTOR-TYPE TYROSINE-PROTEIN PHOSPHATASE"/>
    <property type="match status" value="1"/>
</dbReference>
<sequence>MTSVWNVKCKERVFELRHIQYKKWPDHSAPSDTVGAVELHRLIRNCPKGHPIVVHCSAGIGRTCTLIGN</sequence>
<feature type="domain" description="Tyrosine-protein phosphatase" evidence="1">
    <location>
        <begin position="1"/>
        <end position="69"/>
    </location>
</feature>
<dbReference type="PANTHER" id="PTHR19134:SF449">
    <property type="entry name" value="TYROSINE-PROTEIN PHOSPHATASE 1"/>
    <property type="match status" value="1"/>
</dbReference>
<dbReference type="Pfam" id="PF00102">
    <property type="entry name" value="Y_phosphatase"/>
    <property type="match status" value="1"/>
</dbReference>
<evidence type="ECO:0008006" key="5">
    <source>
        <dbReference type="Google" id="ProtNLM"/>
    </source>
</evidence>
<dbReference type="SUPFAM" id="SSF52799">
    <property type="entry name" value="(Phosphotyrosine protein) phosphatases II"/>
    <property type="match status" value="1"/>
</dbReference>
<dbReference type="Gene3D" id="3.90.190.10">
    <property type="entry name" value="Protein tyrosine phosphatase superfamily"/>
    <property type="match status" value="1"/>
</dbReference>
<dbReference type="EMBL" id="UYRV01001768">
    <property type="protein sequence ID" value="VDK47479.1"/>
    <property type="molecule type" value="Genomic_DNA"/>
</dbReference>
<organism evidence="3 4">
    <name type="scientific">Cylicostephanus goldi</name>
    <name type="common">Nematode worm</name>
    <dbReference type="NCBI Taxonomy" id="71465"/>
    <lineage>
        <taxon>Eukaryota</taxon>
        <taxon>Metazoa</taxon>
        <taxon>Ecdysozoa</taxon>
        <taxon>Nematoda</taxon>
        <taxon>Chromadorea</taxon>
        <taxon>Rhabditida</taxon>
        <taxon>Rhabditina</taxon>
        <taxon>Rhabditomorpha</taxon>
        <taxon>Strongyloidea</taxon>
        <taxon>Strongylidae</taxon>
        <taxon>Cylicostephanus</taxon>
    </lineage>
</organism>
<gene>
    <name evidence="3" type="ORF">CGOC_LOCUS1038</name>
</gene>
<dbReference type="Proteomes" id="UP000271889">
    <property type="component" value="Unassembled WGS sequence"/>
</dbReference>
<dbReference type="PROSITE" id="PS50056">
    <property type="entry name" value="TYR_PHOSPHATASE_2"/>
    <property type="match status" value="1"/>
</dbReference>
<evidence type="ECO:0000259" key="1">
    <source>
        <dbReference type="PROSITE" id="PS50055"/>
    </source>
</evidence>
<evidence type="ECO:0000313" key="4">
    <source>
        <dbReference type="Proteomes" id="UP000271889"/>
    </source>
</evidence>